<sequence length="59" mass="6950">MPGTLHRYQTTGHDEDHSIGFMQFAMVHHKYPVILISIPELYRFVINDVYHNYASHLAH</sequence>
<organism evidence="1 2">
    <name type="scientific">Choanephora cucurbitarum</name>
    <dbReference type="NCBI Taxonomy" id="101091"/>
    <lineage>
        <taxon>Eukaryota</taxon>
        <taxon>Fungi</taxon>
        <taxon>Fungi incertae sedis</taxon>
        <taxon>Mucoromycota</taxon>
        <taxon>Mucoromycotina</taxon>
        <taxon>Mucoromycetes</taxon>
        <taxon>Mucorales</taxon>
        <taxon>Mucorineae</taxon>
        <taxon>Choanephoraceae</taxon>
        <taxon>Choanephoroideae</taxon>
        <taxon>Choanephora</taxon>
    </lineage>
</organism>
<proteinExistence type="predicted"/>
<protein>
    <submittedName>
        <fullName evidence="1">Uncharacterized protein</fullName>
    </submittedName>
</protein>
<dbReference type="EMBL" id="LUGH01002068">
    <property type="protein sequence ID" value="OBZ80483.1"/>
    <property type="molecule type" value="Genomic_DNA"/>
</dbReference>
<evidence type="ECO:0000313" key="1">
    <source>
        <dbReference type="EMBL" id="OBZ80483.1"/>
    </source>
</evidence>
<keyword evidence="2" id="KW-1185">Reference proteome</keyword>
<gene>
    <name evidence="1" type="ORF">A0J61_11468</name>
</gene>
<dbReference type="AlphaFoldDB" id="A0A1C7MUG6"/>
<accession>A0A1C7MUG6</accession>
<dbReference type="InParanoid" id="A0A1C7MUG6"/>
<reference evidence="1 2" key="1">
    <citation type="submission" date="2016-03" db="EMBL/GenBank/DDBJ databases">
        <title>Choanephora cucurbitarum.</title>
        <authorList>
            <person name="Min B."/>
            <person name="Park H."/>
            <person name="Park J.-H."/>
            <person name="Shin H.-D."/>
            <person name="Choi I.-G."/>
        </authorList>
    </citation>
    <scope>NUCLEOTIDE SEQUENCE [LARGE SCALE GENOMIC DNA]</scope>
    <source>
        <strain evidence="1 2">KUS-F28377</strain>
    </source>
</reference>
<evidence type="ECO:0000313" key="2">
    <source>
        <dbReference type="Proteomes" id="UP000093000"/>
    </source>
</evidence>
<name>A0A1C7MUG6_9FUNG</name>
<dbReference type="Proteomes" id="UP000093000">
    <property type="component" value="Unassembled WGS sequence"/>
</dbReference>
<comment type="caution">
    <text evidence="1">The sequence shown here is derived from an EMBL/GenBank/DDBJ whole genome shotgun (WGS) entry which is preliminary data.</text>
</comment>